<keyword evidence="2" id="KW-0808">Transferase</keyword>
<dbReference type="EMBL" id="SOFE01000014">
    <property type="protein sequence ID" value="TFB85170.1"/>
    <property type="molecule type" value="Genomic_DNA"/>
</dbReference>
<evidence type="ECO:0000256" key="1">
    <source>
        <dbReference type="ARBA" id="ARBA00009156"/>
    </source>
</evidence>
<gene>
    <name evidence="10" type="ORF">E3O11_09055</name>
    <name evidence="9" type="ORF">SAMN05216274_101359</name>
</gene>
<evidence type="ECO:0000313" key="9">
    <source>
        <dbReference type="EMBL" id="SFH20888.1"/>
    </source>
</evidence>
<organism evidence="10 12">
    <name type="scientific">Cryobacterium levicorallinum</name>
    <dbReference type="NCBI Taxonomy" id="995038"/>
    <lineage>
        <taxon>Bacteria</taxon>
        <taxon>Bacillati</taxon>
        <taxon>Actinomycetota</taxon>
        <taxon>Actinomycetes</taxon>
        <taxon>Micrococcales</taxon>
        <taxon>Microbacteriaceae</taxon>
        <taxon>Cryobacterium</taxon>
    </lineage>
</organism>
<dbReference type="AlphaFoldDB" id="A0A1I2Y540"/>
<evidence type="ECO:0000256" key="5">
    <source>
        <dbReference type="ARBA" id="ARBA00022840"/>
    </source>
</evidence>
<keyword evidence="11" id="KW-1185">Reference proteome</keyword>
<evidence type="ECO:0000313" key="10">
    <source>
        <dbReference type="EMBL" id="TFB85170.1"/>
    </source>
</evidence>
<dbReference type="Proteomes" id="UP000297963">
    <property type="component" value="Unassembled WGS sequence"/>
</dbReference>
<name>A0A1I2Y540_9MICO</name>
<dbReference type="PANTHER" id="PTHR10196">
    <property type="entry name" value="SUGAR KINASE"/>
    <property type="match status" value="1"/>
</dbReference>
<dbReference type="Proteomes" id="UP000199681">
    <property type="component" value="Unassembled WGS sequence"/>
</dbReference>
<dbReference type="Pfam" id="PF02782">
    <property type="entry name" value="FGGY_C"/>
    <property type="match status" value="1"/>
</dbReference>
<dbReference type="GO" id="GO:0019563">
    <property type="term" value="P:glycerol catabolic process"/>
    <property type="evidence" value="ECO:0007669"/>
    <property type="project" value="TreeGrafter"/>
</dbReference>
<dbReference type="STRING" id="995038.SAMN05216274_101359"/>
<dbReference type="GO" id="GO:0005829">
    <property type="term" value="C:cytosol"/>
    <property type="evidence" value="ECO:0007669"/>
    <property type="project" value="TreeGrafter"/>
</dbReference>
<evidence type="ECO:0000259" key="7">
    <source>
        <dbReference type="Pfam" id="PF00370"/>
    </source>
</evidence>
<dbReference type="GO" id="GO:0005524">
    <property type="term" value="F:ATP binding"/>
    <property type="evidence" value="ECO:0007669"/>
    <property type="project" value="UniProtKB-KW"/>
</dbReference>
<dbReference type="InterPro" id="IPR018484">
    <property type="entry name" value="FGGY_N"/>
</dbReference>
<proteinExistence type="inferred from homology"/>
<accession>A0A1I2Y540</accession>
<keyword evidence="3" id="KW-0547">Nucleotide-binding</keyword>
<dbReference type="InterPro" id="IPR043129">
    <property type="entry name" value="ATPase_NBD"/>
</dbReference>
<comment type="caution">
    <text evidence="10">The sequence shown here is derived from an EMBL/GenBank/DDBJ whole genome shotgun (WGS) entry which is preliminary data.</text>
</comment>
<evidence type="ECO:0000313" key="11">
    <source>
        <dbReference type="Proteomes" id="UP000199681"/>
    </source>
</evidence>
<dbReference type="CDD" id="cd07769">
    <property type="entry name" value="ASKHA_NBD_FGGY_GK"/>
    <property type="match status" value="1"/>
</dbReference>
<feature type="domain" description="Carbohydrate kinase FGGY C-terminal" evidence="8">
    <location>
        <begin position="283"/>
        <end position="452"/>
    </location>
</feature>
<dbReference type="InterPro" id="IPR000577">
    <property type="entry name" value="Carb_kinase_FGGY"/>
</dbReference>
<evidence type="ECO:0000256" key="4">
    <source>
        <dbReference type="ARBA" id="ARBA00022777"/>
    </source>
</evidence>
<keyword evidence="5" id="KW-0067">ATP-binding</keyword>
<sequence length="511" mass="54330">MSPSTKIVLPAIVAVDQGTSSTKTIVVDGEGRILSRASVKVSRVDARPGWVEQDAEEIRSSVISSITAALAGLDGDVDIRGIGLSNQRESAVVWDRETGKALGPMLGWQDRRTASRVAEYEDLGWGDIVRHKTGLPLDPMFSALKIQWLLDQIDPDRTASMAGRIAVGTVDSWLVHSLTGEHRIELGNASRTQLLNLESASWDLELLELFQIPLQCMPRLAASSEPTGPIVGVPVLPADTRIYAVLGDSHAALFAHGVRGPGQVKATHGSGSSVMGLLQPGAPDPADGRGLVRTIAWATPDPVYAFEGTILSTGATLLWLGQLLGMGPGQLSAIAQTVSTSQGVDLVPAFAGLGAPYWDEKAVAVICGFGLGTKPAELARAAFESVALQTEALFEAVEQLLGARIETVLTDGGPSQNDWLMQLQADFSQRDVIRSNIAELSATGAAHLAGISSGLWSADECARLPRETSVFLPGMDPVQSLVRRERWRSAVARSRGRSADYLPSDEEKNPS</sequence>
<reference evidence="9 11" key="1">
    <citation type="submission" date="2016-10" db="EMBL/GenBank/DDBJ databases">
        <authorList>
            <person name="Varghese N."/>
            <person name="Submissions S."/>
        </authorList>
    </citation>
    <scope>NUCLEOTIDE SEQUENCE [LARGE SCALE GENOMIC DNA]</scope>
    <source>
        <strain evidence="9 11">GMCC 1.11211</strain>
    </source>
</reference>
<evidence type="ECO:0000259" key="8">
    <source>
        <dbReference type="Pfam" id="PF02782"/>
    </source>
</evidence>
<dbReference type="RefSeq" id="WP_092448207.1">
    <property type="nucleotide sequence ID" value="NZ_BKAC01000010.1"/>
</dbReference>
<protein>
    <recommendedName>
        <fullName evidence="6">ATP:glycerol 3-phosphotransferase</fullName>
    </recommendedName>
</protein>
<evidence type="ECO:0000256" key="3">
    <source>
        <dbReference type="ARBA" id="ARBA00022741"/>
    </source>
</evidence>
<dbReference type="PANTHER" id="PTHR10196:SF69">
    <property type="entry name" value="GLYCEROL KINASE"/>
    <property type="match status" value="1"/>
</dbReference>
<evidence type="ECO:0000256" key="6">
    <source>
        <dbReference type="ARBA" id="ARBA00043149"/>
    </source>
</evidence>
<reference evidence="10 12" key="2">
    <citation type="submission" date="2019-03" db="EMBL/GenBank/DDBJ databases">
        <title>Genomics of glacier-inhabiting Cryobacterium strains.</title>
        <authorList>
            <person name="Liu Q."/>
            <person name="Xin Y.-H."/>
        </authorList>
    </citation>
    <scope>NUCLEOTIDE SEQUENCE [LARGE SCALE GENOMIC DNA]</scope>
    <source>
        <strain evidence="10 12">Hh34</strain>
    </source>
</reference>
<comment type="similarity">
    <text evidence="1">Belongs to the FGGY kinase family.</text>
</comment>
<dbReference type="InterPro" id="IPR018483">
    <property type="entry name" value="Carb_kinase_FGGY_CS"/>
</dbReference>
<evidence type="ECO:0000313" key="12">
    <source>
        <dbReference type="Proteomes" id="UP000297963"/>
    </source>
</evidence>
<dbReference type="Gene3D" id="3.30.420.40">
    <property type="match status" value="2"/>
</dbReference>
<dbReference type="PIRSF" id="PIRSF000538">
    <property type="entry name" value="GlpK"/>
    <property type="match status" value="1"/>
</dbReference>
<dbReference type="GO" id="GO:0004370">
    <property type="term" value="F:glycerol kinase activity"/>
    <property type="evidence" value="ECO:0007669"/>
    <property type="project" value="TreeGrafter"/>
</dbReference>
<dbReference type="SUPFAM" id="SSF53067">
    <property type="entry name" value="Actin-like ATPase domain"/>
    <property type="match status" value="2"/>
</dbReference>
<dbReference type="EMBL" id="FOPW01000001">
    <property type="protein sequence ID" value="SFH20888.1"/>
    <property type="molecule type" value="Genomic_DNA"/>
</dbReference>
<feature type="domain" description="Carbohydrate kinase FGGY N-terminal" evidence="7">
    <location>
        <begin position="12"/>
        <end position="231"/>
    </location>
</feature>
<dbReference type="PROSITE" id="PS00933">
    <property type="entry name" value="FGGY_KINASES_1"/>
    <property type="match status" value="1"/>
</dbReference>
<dbReference type="InterPro" id="IPR018485">
    <property type="entry name" value="FGGY_C"/>
</dbReference>
<evidence type="ECO:0000256" key="2">
    <source>
        <dbReference type="ARBA" id="ARBA00022679"/>
    </source>
</evidence>
<dbReference type="Pfam" id="PF00370">
    <property type="entry name" value="FGGY_N"/>
    <property type="match status" value="1"/>
</dbReference>
<keyword evidence="4 10" id="KW-0418">Kinase</keyword>